<evidence type="ECO:0000256" key="9">
    <source>
        <dbReference type="SAM" id="SignalP"/>
    </source>
</evidence>
<dbReference type="InterPro" id="IPR001283">
    <property type="entry name" value="CRISP-related"/>
</dbReference>
<comment type="caution">
    <text evidence="8">Lacks conserved residue(s) required for the propagation of feature annotation.</text>
</comment>
<feature type="chain" id="PRO_5003159047" evidence="9">
    <location>
        <begin position="22"/>
        <end position="242"/>
    </location>
</feature>
<dbReference type="GO" id="GO:0090729">
    <property type="term" value="F:toxin activity"/>
    <property type="evidence" value="ECO:0007669"/>
    <property type="project" value="UniProtKB-KW"/>
</dbReference>
<sequence length="242" mass="26928">MILLSMYLCLAAMLHKSGVQASSDISGLMTSNPDQQKVIVDEHNDCRRTVQPTASNMLRMEWDPKAQQTASNVAKKCVLDHSPVSERTIDGVVCGENLFFSSNPVDWKSVVESWDKEKSNFIYGEGPKDPEKMIGHHTQVVWYRSYKVGCDLAYCPNQPVYKYLNVCHYCPAGNVQGREYVPYKRGKPCGDCPKACDNGLCTNPCKANNDLSNCDSLKKQVGCDHPIMKGCKASCQCTTEII</sequence>
<dbReference type="PROSITE" id="PS51670">
    <property type="entry name" value="SHKT"/>
    <property type="match status" value="1"/>
</dbReference>
<evidence type="ECO:0000256" key="7">
    <source>
        <dbReference type="ARBA" id="ARBA00023157"/>
    </source>
</evidence>
<proteinExistence type="evidence at transcript level"/>
<evidence type="ECO:0000256" key="2">
    <source>
        <dbReference type="ARBA" id="ARBA00022656"/>
    </source>
</evidence>
<dbReference type="InterPro" id="IPR013871">
    <property type="entry name" value="Cysteine_rich_secretory"/>
</dbReference>
<dbReference type="InterPro" id="IPR042076">
    <property type="entry name" value="Crisp-like_dom"/>
</dbReference>
<dbReference type="PANTHER" id="PTHR10334">
    <property type="entry name" value="CYSTEINE-RICH SECRETORY PROTEIN-RELATED"/>
    <property type="match status" value="1"/>
</dbReference>
<dbReference type="AlphaFoldDB" id="E2E4F6"/>
<feature type="domain" description="ShKT" evidence="10">
    <location>
        <begin position="205"/>
        <end position="237"/>
    </location>
</feature>
<dbReference type="SUPFAM" id="SSF55797">
    <property type="entry name" value="PR-1-like"/>
    <property type="match status" value="1"/>
</dbReference>
<dbReference type="FunFam" id="3.40.33.10:FF:000005">
    <property type="entry name" value="Cysteine-rich secretory protein 2"/>
    <property type="match status" value="1"/>
</dbReference>
<evidence type="ECO:0000256" key="3">
    <source>
        <dbReference type="ARBA" id="ARBA00022699"/>
    </source>
</evidence>
<dbReference type="GO" id="GO:0005246">
    <property type="term" value="F:calcium channel regulator activity"/>
    <property type="evidence" value="ECO:0007669"/>
    <property type="project" value="UniProtKB-KW"/>
</dbReference>
<protein>
    <submittedName>
        <fullName evidence="11">CRiSP-Cwar1</fullName>
    </submittedName>
</protein>
<evidence type="ECO:0000256" key="1">
    <source>
        <dbReference type="ARBA" id="ARBA00009923"/>
    </source>
</evidence>
<evidence type="ECO:0000256" key="6">
    <source>
        <dbReference type="ARBA" id="ARBA00022872"/>
    </source>
</evidence>
<dbReference type="Gene3D" id="1.10.10.740">
    <property type="entry name" value="Crisp domain"/>
    <property type="match status" value="1"/>
</dbReference>
<dbReference type="Gene3D" id="3.40.33.10">
    <property type="entry name" value="CAP"/>
    <property type="match status" value="1"/>
</dbReference>
<name>E2E4F6_CARWR</name>
<reference evidence="11" key="1">
    <citation type="journal article" date="2010" name="Mol. Cell. Proteomics">
        <title>Functional and structural diversification of the Anguimorpha lizard venom system.</title>
        <authorList>
            <person name="Fry B.G."/>
            <person name="Winter K."/>
            <person name="Norman J.A."/>
            <person name="Roelants K."/>
            <person name="Nabuurs R.J."/>
            <person name="van Osch M.J."/>
            <person name="Teeuwisse W.M."/>
            <person name="van der Weerd L."/>
            <person name="McNaughtan J.E."/>
            <person name="Kwok H.F."/>
            <person name="Scheib H."/>
            <person name="Greisman L."/>
            <person name="Kochva E."/>
            <person name="Miller L.J."/>
            <person name="Gao F."/>
            <person name="Karas J."/>
            <person name="Scanlon D."/>
            <person name="Lin F."/>
            <person name="Kuruppu S."/>
            <person name="Shaw C."/>
            <person name="Wong L."/>
            <person name="Hodgson W.C."/>
        </authorList>
    </citation>
    <scope>NUCLEOTIDE SEQUENCE</scope>
    <source>
        <strain evidence="11">CWAR_CL3Ct1</strain>
        <tissue evidence="11">Mandibular venom gland</tissue>
    </source>
</reference>
<evidence type="ECO:0000313" key="11">
    <source>
        <dbReference type="EMBL" id="ADK39237.1"/>
    </source>
</evidence>
<evidence type="ECO:0000256" key="5">
    <source>
        <dbReference type="ARBA" id="ARBA00022831"/>
    </source>
</evidence>
<keyword evidence="9" id="KW-0732">Signal</keyword>
<evidence type="ECO:0000256" key="8">
    <source>
        <dbReference type="PROSITE-ProRule" id="PRU01005"/>
    </source>
</evidence>
<dbReference type="InterPro" id="IPR014044">
    <property type="entry name" value="CAP_dom"/>
</dbReference>
<keyword evidence="7" id="KW-1015">Disulfide bond</keyword>
<dbReference type="Pfam" id="PF08562">
    <property type="entry name" value="Crisp"/>
    <property type="match status" value="1"/>
</dbReference>
<dbReference type="InterPro" id="IPR035940">
    <property type="entry name" value="CAP_sf"/>
</dbReference>
<dbReference type="PRINTS" id="PR00837">
    <property type="entry name" value="V5TPXLIKE"/>
</dbReference>
<accession>E2E4F6</accession>
<dbReference type="SUPFAM" id="SSF57546">
    <property type="entry name" value="Crisp domain-like"/>
    <property type="match status" value="1"/>
</dbReference>
<dbReference type="GO" id="GO:0015459">
    <property type="term" value="F:potassium channel regulator activity"/>
    <property type="evidence" value="ECO:0007669"/>
    <property type="project" value="UniProtKB-KW"/>
</dbReference>
<comment type="similarity">
    <text evidence="1">Belongs to the CRISP family.</text>
</comment>
<keyword evidence="4" id="KW-0632">Potassium channel impairing toxin</keyword>
<dbReference type="SMART" id="SM00198">
    <property type="entry name" value="SCP"/>
    <property type="match status" value="1"/>
</dbReference>
<keyword evidence="6" id="KW-0872">Ion channel impairing toxin</keyword>
<keyword evidence="5" id="KW-0108">Calcium channel impairing toxin</keyword>
<organism evidence="11">
    <name type="scientific">Caribicus warreni</name>
    <name type="common">Haitian giant galliwasp</name>
    <name type="synonym">Celestus warreni</name>
    <dbReference type="NCBI Taxonomy" id="865857"/>
    <lineage>
        <taxon>Eukaryota</taxon>
        <taxon>Metazoa</taxon>
        <taxon>Chordata</taxon>
        <taxon>Craniata</taxon>
        <taxon>Vertebrata</taxon>
        <taxon>Euteleostomi</taxon>
        <taxon>Lepidosauria</taxon>
        <taxon>Squamata</taxon>
        <taxon>Bifurcata</taxon>
        <taxon>Unidentata</taxon>
        <taxon>Episquamata</taxon>
        <taxon>Toxicofera</taxon>
        <taxon>Anguimorpha</taxon>
        <taxon>Diploglossidae</taxon>
        <taxon>Caribicus</taxon>
    </lineage>
</organism>
<dbReference type="InterPro" id="IPR018244">
    <property type="entry name" value="Allrgn_V5/Tpx1_CS"/>
</dbReference>
<dbReference type="InterPro" id="IPR003582">
    <property type="entry name" value="ShKT_dom"/>
</dbReference>
<dbReference type="EMBL" id="GU441473">
    <property type="protein sequence ID" value="ADK39237.1"/>
    <property type="molecule type" value="mRNA"/>
</dbReference>
<dbReference type="Pfam" id="PF00188">
    <property type="entry name" value="CAP"/>
    <property type="match status" value="1"/>
</dbReference>
<evidence type="ECO:0000259" key="10">
    <source>
        <dbReference type="PROSITE" id="PS51670"/>
    </source>
</evidence>
<dbReference type="PROSITE" id="PS01009">
    <property type="entry name" value="CRISP_1"/>
    <property type="match status" value="1"/>
</dbReference>
<dbReference type="GO" id="GO:0006952">
    <property type="term" value="P:defense response"/>
    <property type="evidence" value="ECO:0007669"/>
    <property type="project" value="UniProtKB-ARBA"/>
</dbReference>
<keyword evidence="2" id="KW-0800">Toxin</keyword>
<feature type="signal peptide" evidence="9">
    <location>
        <begin position="1"/>
        <end position="21"/>
    </location>
</feature>
<evidence type="ECO:0000256" key="4">
    <source>
        <dbReference type="ARBA" id="ARBA00022773"/>
    </source>
</evidence>
<keyword evidence="3" id="KW-0528">Neurotoxin</keyword>
<dbReference type="GO" id="GO:0005576">
    <property type="term" value="C:extracellular region"/>
    <property type="evidence" value="ECO:0007669"/>
    <property type="project" value="InterPro"/>
</dbReference>
<dbReference type="FunFam" id="1.10.10.740:FF:000001">
    <property type="entry name" value="Cysteine-rich secretory protein 2"/>
    <property type="match status" value="1"/>
</dbReference>